<protein>
    <recommendedName>
        <fullName evidence="1">BioF2-like acetyltransferase domain-containing protein</fullName>
    </recommendedName>
</protein>
<sequence>MQESLTWHMDMGESQELSPSLNPALLAQWTRVALSTNQADPFCCTPTWQLPFYQVFCPHRPALIKVSSGNVLAFAVKLFDPTKMFLIPIDSHWFFGCPVLGPGAVELLHEVVRDIEGLYGSLFSGMVISGIRPGGVLARRLRRVFSGKFRISPYLEQVQCAASLSGGMDGYLARRSGNHRRKIRQQMRRAIQKGVWFERISPSTMEDADRIFDRMLTVERASWKGREHCGMDQEPAVSFYRAMLHRLTMTQAARIMFARHEGQDIGYIFGGMAQRIYRGQQFSYVQEWRDISIGNLLQAEQIKWLCEEKAKRYDMGPLRGPKMAYKTHWTEKHMPAATWILVKT</sequence>
<dbReference type="InterPro" id="IPR016181">
    <property type="entry name" value="Acyl_CoA_acyltransferase"/>
</dbReference>
<name>A0A194ACF1_9BACT</name>
<reference evidence="3" key="1">
    <citation type="submission" date="2016-06" db="EMBL/GenBank/DDBJ databases">
        <title>Draft genome sequence of Desulfoplanes formicivorans strain Pf12B.</title>
        <authorList>
            <person name="Watanabe M."/>
            <person name="Kojima H."/>
            <person name="Fukui M."/>
        </authorList>
    </citation>
    <scope>NUCLEOTIDE SEQUENCE [LARGE SCALE GENOMIC DNA]</scope>
    <source>
        <strain evidence="3">Pf12B</strain>
    </source>
</reference>
<dbReference type="OrthoDB" id="5454414at2"/>
<accession>A0A194ACF1</accession>
<dbReference type="SUPFAM" id="SSF55729">
    <property type="entry name" value="Acyl-CoA N-acyltransferases (Nat)"/>
    <property type="match status" value="1"/>
</dbReference>
<dbReference type="AlphaFoldDB" id="A0A194ACF1"/>
<dbReference type="InterPro" id="IPR038740">
    <property type="entry name" value="BioF2-like_GNAT_dom"/>
</dbReference>
<keyword evidence="3" id="KW-1185">Reference proteome</keyword>
<dbReference type="Pfam" id="PF13480">
    <property type="entry name" value="Acetyltransf_6"/>
    <property type="match status" value="1"/>
</dbReference>
<evidence type="ECO:0000259" key="1">
    <source>
        <dbReference type="Pfam" id="PF13480"/>
    </source>
</evidence>
<dbReference type="Gene3D" id="3.40.630.30">
    <property type="match status" value="1"/>
</dbReference>
<dbReference type="Proteomes" id="UP000095200">
    <property type="component" value="Unassembled WGS sequence"/>
</dbReference>
<evidence type="ECO:0000313" key="3">
    <source>
        <dbReference type="Proteomes" id="UP000095200"/>
    </source>
</evidence>
<feature type="domain" description="BioF2-like acetyltransferase" evidence="1">
    <location>
        <begin position="178"/>
        <end position="326"/>
    </location>
</feature>
<organism evidence="2 3">
    <name type="scientific">Desulfoplanes formicivorans</name>
    <dbReference type="NCBI Taxonomy" id="1592317"/>
    <lineage>
        <taxon>Bacteria</taxon>
        <taxon>Pseudomonadati</taxon>
        <taxon>Thermodesulfobacteriota</taxon>
        <taxon>Desulfovibrionia</taxon>
        <taxon>Desulfovibrionales</taxon>
        <taxon>Desulfoplanaceae</taxon>
        <taxon>Desulfoplanes</taxon>
    </lineage>
</organism>
<proteinExistence type="predicted"/>
<evidence type="ECO:0000313" key="2">
    <source>
        <dbReference type="EMBL" id="GAU07812.1"/>
    </source>
</evidence>
<dbReference type="EMBL" id="BDFE01000007">
    <property type="protein sequence ID" value="GAU07812.1"/>
    <property type="molecule type" value="Genomic_DNA"/>
</dbReference>
<gene>
    <name evidence="2" type="ORF">DPF_0511</name>
</gene>
<comment type="caution">
    <text evidence="2">The sequence shown here is derived from an EMBL/GenBank/DDBJ whole genome shotgun (WGS) entry which is preliminary data.</text>
</comment>